<gene>
    <name evidence="1" type="ORF">GCM10011320_46940</name>
</gene>
<comment type="caution">
    <text evidence="1">The sequence shown here is derived from an EMBL/GenBank/DDBJ whole genome shotgun (WGS) entry which is preliminary data.</text>
</comment>
<keyword evidence="2" id="KW-1185">Reference proteome</keyword>
<protein>
    <submittedName>
        <fullName evidence="1">Uncharacterized protein</fullName>
    </submittedName>
</protein>
<accession>A0A917KYV3</accession>
<reference evidence="1" key="1">
    <citation type="journal article" date="2014" name="Int. J. Syst. Evol. Microbiol.">
        <title>Complete genome sequence of Corynebacterium casei LMG S-19264T (=DSM 44701T), isolated from a smear-ripened cheese.</title>
        <authorList>
            <consortium name="US DOE Joint Genome Institute (JGI-PGF)"/>
            <person name="Walter F."/>
            <person name="Albersmeier A."/>
            <person name="Kalinowski J."/>
            <person name="Ruckert C."/>
        </authorList>
    </citation>
    <scope>NUCLEOTIDE SEQUENCE</scope>
    <source>
        <strain evidence="1">CGMCC 1.3617</strain>
    </source>
</reference>
<dbReference type="Proteomes" id="UP000661507">
    <property type="component" value="Unassembled WGS sequence"/>
</dbReference>
<organism evidence="1 2">
    <name type="scientific">Neoroseomonas lacus</name>
    <dbReference type="NCBI Taxonomy" id="287609"/>
    <lineage>
        <taxon>Bacteria</taxon>
        <taxon>Pseudomonadati</taxon>
        <taxon>Pseudomonadota</taxon>
        <taxon>Alphaproteobacteria</taxon>
        <taxon>Acetobacterales</taxon>
        <taxon>Acetobacteraceae</taxon>
        <taxon>Neoroseomonas</taxon>
    </lineage>
</organism>
<dbReference type="RefSeq" id="WP_188971336.1">
    <property type="nucleotide sequence ID" value="NZ_BMKW01000012.1"/>
</dbReference>
<evidence type="ECO:0000313" key="2">
    <source>
        <dbReference type="Proteomes" id="UP000661507"/>
    </source>
</evidence>
<reference evidence="1" key="2">
    <citation type="submission" date="2020-09" db="EMBL/GenBank/DDBJ databases">
        <authorList>
            <person name="Sun Q."/>
            <person name="Zhou Y."/>
        </authorList>
    </citation>
    <scope>NUCLEOTIDE SEQUENCE</scope>
    <source>
        <strain evidence="1">CGMCC 1.3617</strain>
    </source>
</reference>
<dbReference type="EMBL" id="BMKW01000012">
    <property type="protein sequence ID" value="GGJ33799.1"/>
    <property type="molecule type" value="Genomic_DNA"/>
</dbReference>
<name>A0A917KYV3_9PROT</name>
<sequence>MVVSWDLPSLALGATALIDVTVSGARAGNLAEASLVSSTRSTEVDAAVWSNNTCA</sequence>
<dbReference type="AlphaFoldDB" id="A0A917KYV3"/>
<proteinExistence type="predicted"/>
<evidence type="ECO:0000313" key="1">
    <source>
        <dbReference type="EMBL" id="GGJ33799.1"/>
    </source>
</evidence>